<feature type="compositionally biased region" description="Basic and acidic residues" evidence="1">
    <location>
        <begin position="164"/>
        <end position="192"/>
    </location>
</feature>
<organism evidence="2 3">
    <name type="scientific">Streptomyces echinoruber</name>
    <dbReference type="NCBI Taxonomy" id="68898"/>
    <lineage>
        <taxon>Bacteria</taxon>
        <taxon>Bacillati</taxon>
        <taxon>Actinomycetota</taxon>
        <taxon>Actinomycetes</taxon>
        <taxon>Kitasatosporales</taxon>
        <taxon>Streptomycetaceae</taxon>
        <taxon>Streptomyces</taxon>
    </lineage>
</organism>
<keyword evidence="3" id="KW-1185">Reference proteome</keyword>
<reference evidence="2" key="2">
    <citation type="submission" date="2020-09" db="EMBL/GenBank/DDBJ databases">
        <authorList>
            <person name="Sun Q."/>
            <person name="Ohkuma M."/>
        </authorList>
    </citation>
    <scope>NUCLEOTIDE SEQUENCE</scope>
    <source>
        <strain evidence="2">JCM 5016</strain>
    </source>
</reference>
<feature type="compositionally biased region" description="Basic and acidic residues" evidence="1">
    <location>
        <begin position="104"/>
        <end position="114"/>
    </location>
</feature>
<comment type="caution">
    <text evidence="2">The sequence shown here is derived from an EMBL/GenBank/DDBJ whole genome shotgun (WGS) entry which is preliminary data.</text>
</comment>
<name>A0A918V5D4_9ACTN</name>
<protein>
    <submittedName>
        <fullName evidence="2">Uncharacterized protein</fullName>
    </submittedName>
</protein>
<evidence type="ECO:0000313" key="3">
    <source>
        <dbReference type="Proteomes" id="UP000623010"/>
    </source>
</evidence>
<dbReference type="AlphaFoldDB" id="A0A918V5D4"/>
<evidence type="ECO:0000313" key="2">
    <source>
        <dbReference type="EMBL" id="GGZ71055.1"/>
    </source>
</evidence>
<feature type="region of interest" description="Disordered" evidence="1">
    <location>
        <begin position="81"/>
        <end position="125"/>
    </location>
</feature>
<feature type="region of interest" description="Disordered" evidence="1">
    <location>
        <begin position="144"/>
        <end position="198"/>
    </location>
</feature>
<dbReference type="Proteomes" id="UP000623010">
    <property type="component" value="Unassembled WGS sequence"/>
</dbReference>
<reference evidence="2" key="1">
    <citation type="journal article" date="2014" name="Int. J. Syst. Evol. Microbiol.">
        <title>Complete genome sequence of Corynebacterium casei LMG S-19264T (=DSM 44701T), isolated from a smear-ripened cheese.</title>
        <authorList>
            <consortium name="US DOE Joint Genome Institute (JGI-PGF)"/>
            <person name="Walter F."/>
            <person name="Albersmeier A."/>
            <person name="Kalinowski J."/>
            <person name="Ruckert C."/>
        </authorList>
    </citation>
    <scope>NUCLEOTIDE SEQUENCE</scope>
    <source>
        <strain evidence="2">JCM 5016</strain>
    </source>
</reference>
<accession>A0A918V5D4</accession>
<feature type="compositionally biased region" description="Low complexity" evidence="1">
    <location>
        <begin position="81"/>
        <end position="100"/>
    </location>
</feature>
<dbReference type="EMBL" id="BMWH01000001">
    <property type="protein sequence ID" value="GGZ71055.1"/>
    <property type="molecule type" value="Genomic_DNA"/>
</dbReference>
<gene>
    <name evidence="2" type="ORF">GCM10010389_05690</name>
</gene>
<evidence type="ECO:0000256" key="1">
    <source>
        <dbReference type="SAM" id="MobiDB-lite"/>
    </source>
</evidence>
<proteinExistence type="predicted"/>
<sequence length="198" mass="21130">MPKTRSALGLLDRPAALEEHGWSSCHGRRSLRRSPGPKAPNLISPAAVEDADVQGEAVRVSRSPSAAAAKFTLPHVSAAAAPATNRARPPIPVSSSAPSATFTRECELPREGRKSAGSGRAGRRCASGVSVGFRCDIPRTGITRHPGFEEPCRNLGRHPAGQALDRDRRERPERSWAYGRAEEHAEEVRRDSAGGGAF</sequence>
<feature type="region of interest" description="Disordered" evidence="1">
    <location>
        <begin position="21"/>
        <end position="43"/>
    </location>
</feature>